<dbReference type="AlphaFoldDB" id="A0A8J4TJN2"/>
<evidence type="ECO:0000256" key="1">
    <source>
        <dbReference type="SAM" id="SignalP"/>
    </source>
</evidence>
<gene>
    <name evidence="2" type="ORF">PHET_06015</name>
</gene>
<dbReference type="EMBL" id="LUCH01003265">
    <property type="protein sequence ID" value="KAF5400349.1"/>
    <property type="molecule type" value="Genomic_DNA"/>
</dbReference>
<proteinExistence type="predicted"/>
<name>A0A8J4TJN2_9TREM</name>
<reference evidence="2" key="1">
    <citation type="submission" date="2019-05" db="EMBL/GenBank/DDBJ databases">
        <title>Annotation for the trematode Paragonimus heterotremus.</title>
        <authorList>
            <person name="Choi Y.-J."/>
        </authorList>
    </citation>
    <scope>NUCLEOTIDE SEQUENCE</scope>
    <source>
        <strain evidence="2">LC</strain>
    </source>
</reference>
<evidence type="ECO:0000313" key="2">
    <source>
        <dbReference type="EMBL" id="KAF5400349.1"/>
    </source>
</evidence>
<keyword evidence="3" id="KW-1185">Reference proteome</keyword>
<protein>
    <recommendedName>
        <fullName evidence="4">Apple domain-containing protein</fullName>
    </recommendedName>
</protein>
<comment type="caution">
    <text evidence="2">The sequence shown here is derived from an EMBL/GenBank/DDBJ whole genome shotgun (WGS) entry which is preliminary data.</text>
</comment>
<sequence length="101" mass="10883">MISHQPVITVCLILVGFNSHLTSVVSETVGPSSVAQVSRACPEDHLKWTASGTSDFTAADKPTRSVSLDLCKEECKHTNGCVAVKYNLRVSSNLLFDMKSS</sequence>
<keyword evidence="1" id="KW-0732">Signal</keyword>
<feature type="signal peptide" evidence="1">
    <location>
        <begin position="1"/>
        <end position="26"/>
    </location>
</feature>
<dbReference type="Proteomes" id="UP000748531">
    <property type="component" value="Unassembled WGS sequence"/>
</dbReference>
<accession>A0A8J4TJN2</accession>
<evidence type="ECO:0000313" key="3">
    <source>
        <dbReference type="Proteomes" id="UP000748531"/>
    </source>
</evidence>
<dbReference type="OrthoDB" id="6257965at2759"/>
<organism evidence="2 3">
    <name type="scientific">Paragonimus heterotremus</name>
    <dbReference type="NCBI Taxonomy" id="100268"/>
    <lineage>
        <taxon>Eukaryota</taxon>
        <taxon>Metazoa</taxon>
        <taxon>Spiralia</taxon>
        <taxon>Lophotrochozoa</taxon>
        <taxon>Platyhelminthes</taxon>
        <taxon>Trematoda</taxon>
        <taxon>Digenea</taxon>
        <taxon>Plagiorchiida</taxon>
        <taxon>Troglotremata</taxon>
        <taxon>Troglotrematidae</taxon>
        <taxon>Paragonimus</taxon>
    </lineage>
</organism>
<feature type="chain" id="PRO_5035223432" description="Apple domain-containing protein" evidence="1">
    <location>
        <begin position="27"/>
        <end position="101"/>
    </location>
</feature>
<evidence type="ECO:0008006" key="4">
    <source>
        <dbReference type="Google" id="ProtNLM"/>
    </source>
</evidence>